<name>A0A9W4H2P6_9ACTN</name>
<evidence type="ECO:0000256" key="2">
    <source>
        <dbReference type="SAM" id="Phobius"/>
    </source>
</evidence>
<evidence type="ECO:0000313" key="3">
    <source>
        <dbReference type="EMBL" id="CAG7646115.1"/>
    </source>
</evidence>
<feature type="compositionally biased region" description="Gly residues" evidence="1">
    <location>
        <begin position="21"/>
        <end position="37"/>
    </location>
</feature>
<evidence type="ECO:0000256" key="1">
    <source>
        <dbReference type="SAM" id="MobiDB-lite"/>
    </source>
</evidence>
<organism evidence="3 4">
    <name type="scientific">Actinacidiphila bryophytorum</name>
    <dbReference type="NCBI Taxonomy" id="1436133"/>
    <lineage>
        <taxon>Bacteria</taxon>
        <taxon>Bacillati</taxon>
        <taxon>Actinomycetota</taxon>
        <taxon>Actinomycetes</taxon>
        <taxon>Kitasatosporales</taxon>
        <taxon>Streptomycetaceae</taxon>
        <taxon>Actinacidiphila</taxon>
    </lineage>
</organism>
<keyword evidence="2" id="KW-0472">Membrane</keyword>
<feature type="transmembrane region" description="Helical" evidence="2">
    <location>
        <begin position="123"/>
        <end position="143"/>
    </location>
</feature>
<reference evidence="3" key="1">
    <citation type="submission" date="2021-06" db="EMBL/GenBank/DDBJ databases">
        <authorList>
            <person name="Arsene-Ploetze F."/>
        </authorList>
    </citation>
    <scope>NUCLEOTIDE SEQUENCE</scope>
    <source>
        <strain evidence="3">SBRY1</strain>
    </source>
</reference>
<protein>
    <submittedName>
        <fullName evidence="3">Uncharacterized protein</fullName>
    </submittedName>
</protein>
<keyword evidence="2" id="KW-1133">Transmembrane helix</keyword>
<accession>A0A9W4H2P6</accession>
<dbReference type="AlphaFoldDB" id="A0A9W4H2P6"/>
<feature type="region of interest" description="Disordered" evidence="1">
    <location>
        <begin position="150"/>
        <end position="217"/>
    </location>
</feature>
<sequence>MNESHEYGLQDDDARDESVPGGRGPGHGGQDLPGEPGGWPRPAVAEQLLNGEDVADTDPRTAEVAGLLAAARALPPGRPQDEAAVLDAFRRASAAGSGARRTAVAVPVVRGRRWRTARGPRPVRLLVGGALAVSALGGVAIAAQGGGLPHPFGSSDGSTHGPSAPAPTGGGTGTAPGLPRTPGATTGSASPSALPGTGSPTPGTVSPAPGVPTATGTRGLCEAYTKAEREGTTPEGSVIARLAEAAGSAAGVDAYCAALTGSSPAPGHGHGQRTAQPHPGASSNVPVVPKSATPTGASVRVAPSAPRHK</sequence>
<evidence type="ECO:0000313" key="4">
    <source>
        <dbReference type="Proteomes" id="UP001153328"/>
    </source>
</evidence>
<dbReference type="EMBL" id="CAJVAX010000018">
    <property type="protein sequence ID" value="CAG7646115.1"/>
    <property type="molecule type" value="Genomic_DNA"/>
</dbReference>
<dbReference type="Proteomes" id="UP001153328">
    <property type="component" value="Unassembled WGS sequence"/>
</dbReference>
<gene>
    <name evidence="3" type="ORF">SBRY_40330</name>
</gene>
<feature type="compositionally biased region" description="Low complexity" evidence="1">
    <location>
        <begin position="175"/>
        <end position="187"/>
    </location>
</feature>
<feature type="region of interest" description="Disordered" evidence="1">
    <location>
        <begin position="263"/>
        <end position="309"/>
    </location>
</feature>
<keyword evidence="2" id="KW-0812">Transmembrane</keyword>
<proteinExistence type="predicted"/>
<keyword evidence="4" id="KW-1185">Reference proteome</keyword>
<comment type="caution">
    <text evidence="3">The sequence shown here is derived from an EMBL/GenBank/DDBJ whole genome shotgun (WGS) entry which is preliminary data.</text>
</comment>
<dbReference type="RefSeq" id="WP_205044949.1">
    <property type="nucleotide sequence ID" value="NZ_CAJVAX010000018.1"/>
</dbReference>
<feature type="region of interest" description="Disordered" evidence="1">
    <location>
        <begin position="1"/>
        <end position="60"/>
    </location>
</feature>